<dbReference type="InterPro" id="IPR001046">
    <property type="entry name" value="NRAMP_fam"/>
</dbReference>
<evidence type="ECO:0000256" key="7">
    <source>
        <dbReference type="SAM" id="Phobius"/>
    </source>
</evidence>
<feature type="compositionally biased region" description="Acidic residues" evidence="6">
    <location>
        <begin position="734"/>
        <end position="746"/>
    </location>
</feature>
<dbReference type="GO" id="GO:0034755">
    <property type="term" value="P:iron ion transmembrane transport"/>
    <property type="evidence" value="ECO:0007669"/>
    <property type="project" value="TreeGrafter"/>
</dbReference>
<evidence type="ECO:0000256" key="6">
    <source>
        <dbReference type="SAM" id="MobiDB-lite"/>
    </source>
</evidence>
<gene>
    <name evidence="9" type="primary">LOC120275318</name>
</gene>
<dbReference type="AlphaFoldDB" id="A0AB40CGI4"/>
<reference evidence="9" key="1">
    <citation type="submission" date="2025-08" db="UniProtKB">
        <authorList>
            <consortium name="RefSeq"/>
        </authorList>
    </citation>
    <scope>IDENTIFICATION</scope>
</reference>
<feature type="transmembrane region" description="Helical" evidence="7">
    <location>
        <begin position="164"/>
        <end position="192"/>
    </location>
</feature>
<dbReference type="Pfam" id="PF01566">
    <property type="entry name" value="Nramp"/>
    <property type="match status" value="1"/>
</dbReference>
<dbReference type="GeneID" id="120275318"/>
<evidence type="ECO:0000256" key="1">
    <source>
        <dbReference type="ARBA" id="ARBA00004141"/>
    </source>
</evidence>
<evidence type="ECO:0000256" key="2">
    <source>
        <dbReference type="ARBA" id="ARBA00009965"/>
    </source>
</evidence>
<sequence>MLLSVPERFLFVRSLVFQQQFTLQVQAVLSPFLSLALSLSPLVSAVLVKEACLGENMGFQLRKILFVVSTSLSDLLILINIQRLAMELQIFEVIGSVLLICVGYVDLGKWAAAIEGGVHVGLDLLLVLVIFNWIGIFFQYIAIRISLVTNKSLARICREEYSNFTCVTLGVIVLISMITSQLSMILGAAYGLNLTFEISLPHCMLFSVTVMSASSFLSLFWQTSKIKAACISISGFTLFFYVFGTLISQQDNPLPRHDNPSWLNGEAAYAIIALLGANVMPHNLYIQSLLAQRRTLNGSINSLIIDQCFTMLFTFTGIFLVNYAVGSSAIVILFENLGLSVPNFQDTSMSMEQIYGNPGALLLFLVLFWLSCLITSLVQHSCWEVISLQLFTEEFPVPVHRDRTVKSFILIVILYHIHTLSFEGIYQVLLFCQVLLGILLPSSIIPLLRVSSSTSQMGAFKLSRSLGMLGLSLFVTMVIAQVVFLLELVCGHSSWVAELRGDTGSGVTLTYIILLVLTIMSLSFIVYMAFMPFWSSTNTAGTHAFDLDLQMIQVELPELEEAGSDSTHDPTVANLQVQPIEQAESNCDEAFPSTPSMRGKGVSTSDDVGEFAFTRAAKRQFAAILDEFWGMFFDLHGKLTINAQNLGLDILFGLSLEAPRTFPRTHANNGAQSRQSTSSVFASFSAQEGAPFWARNAESNDSWGMPSRQPDNSGADAHMEQDEGGPPAIFYVEDPSEAGLEFEDAPPAESSAPDSGAGGTSSGLNYPESRFAAPGQPFNPSSPWSLLPYEQHFRPLSMTDNRTDTGMDSEEEFYASAESEMFLLNSFRACIIKLLKVEGAIWLFRQKGGADEELINQTAEAERTKNREEDGVEDAGFGNYPPLPFCGDKCIWQFSLIISFGVWCVRRILELLLTENRPELWGKYTYVLNRLQGILAPGFTQVRIVLKPCHCVQLTEAIMPAFEEIQCGPDQHRTTAESILRLLNQVEAAICSRKGRAGTPAGDIAFPKGKQNLISVFRRYKRKLSGNG</sequence>
<dbReference type="GO" id="GO:0005886">
    <property type="term" value="C:plasma membrane"/>
    <property type="evidence" value="ECO:0007669"/>
    <property type="project" value="TreeGrafter"/>
</dbReference>
<feature type="transmembrane region" description="Helical" evidence="7">
    <location>
        <begin position="307"/>
        <end position="334"/>
    </location>
</feature>
<feature type="transmembrane region" description="Helical" evidence="7">
    <location>
        <begin position="124"/>
        <end position="143"/>
    </location>
</feature>
<feature type="transmembrane region" description="Helical" evidence="7">
    <location>
        <begin position="469"/>
        <end position="489"/>
    </location>
</feature>
<organism evidence="8 9">
    <name type="scientific">Dioscorea cayennensis subsp. rotundata</name>
    <name type="common">White Guinea yam</name>
    <name type="synonym">Dioscorea rotundata</name>
    <dbReference type="NCBI Taxonomy" id="55577"/>
    <lineage>
        <taxon>Eukaryota</taxon>
        <taxon>Viridiplantae</taxon>
        <taxon>Streptophyta</taxon>
        <taxon>Embryophyta</taxon>
        <taxon>Tracheophyta</taxon>
        <taxon>Spermatophyta</taxon>
        <taxon>Magnoliopsida</taxon>
        <taxon>Liliopsida</taxon>
        <taxon>Dioscoreales</taxon>
        <taxon>Dioscoreaceae</taxon>
        <taxon>Dioscorea</taxon>
    </lineage>
</organism>
<comment type="subcellular location">
    <subcellularLocation>
        <location evidence="1">Membrane</location>
        <topology evidence="1">Multi-pass membrane protein</topology>
    </subcellularLocation>
</comment>
<accession>A0AB40CGI4</accession>
<keyword evidence="3 7" id="KW-0812">Transmembrane</keyword>
<evidence type="ECO:0000256" key="3">
    <source>
        <dbReference type="ARBA" id="ARBA00022692"/>
    </source>
</evidence>
<dbReference type="GO" id="GO:0015086">
    <property type="term" value="F:cadmium ion transmembrane transporter activity"/>
    <property type="evidence" value="ECO:0007669"/>
    <property type="project" value="TreeGrafter"/>
</dbReference>
<dbReference type="RefSeq" id="XP_039137787.1">
    <property type="nucleotide sequence ID" value="XM_039281853.1"/>
</dbReference>
<dbReference type="Proteomes" id="UP001515500">
    <property type="component" value="Chromosome 2"/>
</dbReference>
<feature type="transmembrane region" description="Helical" evidence="7">
    <location>
        <begin position="64"/>
        <end position="81"/>
    </location>
</feature>
<dbReference type="PANTHER" id="PTHR11706">
    <property type="entry name" value="SOLUTE CARRIER PROTEIN FAMILY 11 MEMBER"/>
    <property type="match status" value="1"/>
</dbReference>
<evidence type="ECO:0000256" key="4">
    <source>
        <dbReference type="ARBA" id="ARBA00022989"/>
    </source>
</evidence>
<feature type="transmembrane region" description="Helical" evidence="7">
    <location>
        <begin position="428"/>
        <end position="448"/>
    </location>
</feature>
<name>A0AB40CGI4_DIOCR</name>
<evidence type="ECO:0000313" key="9">
    <source>
        <dbReference type="RefSeq" id="XP_039137787.1"/>
    </source>
</evidence>
<feature type="region of interest" description="Disordered" evidence="6">
    <location>
        <begin position="696"/>
        <end position="784"/>
    </location>
</feature>
<feature type="transmembrane region" description="Helical" evidence="7">
    <location>
        <begin position="267"/>
        <end position="286"/>
    </location>
</feature>
<comment type="similarity">
    <text evidence="2">Belongs to the NRAMP (TC 2.A.55) family.</text>
</comment>
<evidence type="ECO:0000256" key="5">
    <source>
        <dbReference type="ARBA" id="ARBA00023136"/>
    </source>
</evidence>
<proteinExistence type="inferred from homology"/>
<dbReference type="PRINTS" id="PR00447">
    <property type="entry name" value="NATRESASSCMP"/>
</dbReference>
<feature type="transmembrane region" description="Helical" evidence="7">
    <location>
        <begin position="354"/>
        <end position="378"/>
    </location>
</feature>
<feature type="transmembrane region" description="Helical" evidence="7">
    <location>
        <begin position="198"/>
        <end position="221"/>
    </location>
</feature>
<evidence type="ECO:0000313" key="8">
    <source>
        <dbReference type="Proteomes" id="UP001515500"/>
    </source>
</evidence>
<feature type="transmembrane region" description="Helical" evidence="7">
    <location>
        <begin position="228"/>
        <end position="247"/>
    </location>
</feature>
<protein>
    <submittedName>
        <fullName evidence="9">Protein ETHYLENE-INSENSITIVE 2-like</fullName>
    </submittedName>
</protein>
<dbReference type="PANTHER" id="PTHR11706:SF75">
    <property type="entry name" value="ETHYLENE-INSENSITIVE PROTEIN 2"/>
    <property type="match status" value="1"/>
</dbReference>
<feature type="transmembrane region" description="Helical" evidence="7">
    <location>
        <begin position="509"/>
        <end position="530"/>
    </location>
</feature>
<dbReference type="GO" id="GO:0005384">
    <property type="term" value="F:manganese ion transmembrane transporter activity"/>
    <property type="evidence" value="ECO:0007669"/>
    <property type="project" value="TreeGrafter"/>
</dbReference>
<feature type="transmembrane region" description="Helical" evidence="7">
    <location>
        <begin position="93"/>
        <end position="112"/>
    </location>
</feature>
<keyword evidence="5 7" id="KW-0472">Membrane</keyword>
<keyword evidence="8" id="KW-1185">Reference proteome</keyword>
<keyword evidence="4 7" id="KW-1133">Transmembrane helix</keyword>